<feature type="transmembrane region" description="Helical" evidence="4">
    <location>
        <begin position="31"/>
        <end position="51"/>
    </location>
</feature>
<keyword evidence="1" id="KW-0479">Metal-binding</keyword>
<name>A0A4S8HXI2_9BACT</name>
<keyword evidence="4" id="KW-0472">Membrane</keyword>
<comment type="caution">
    <text evidence="5">The sequence shown here is derived from an EMBL/GenBank/DDBJ whole genome shotgun (WGS) entry which is preliminary data.</text>
</comment>
<dbReference type="Gene3D" id="1.20.1440.100">
    <property type="entry name" value="SG protein - dephosphorylation function"/>
    <property type="match status" value="1"/>
</dbReference>
<keyword evidence="4" id="KW-1133">Transmembrane helix</keyword>
<dbReference type="PANTHER" id="PTHR43344">
    <property type="entry name" value="PHOSPHOSERINE PHOSPHATASE"/>
    <property type="match status" value="1"/>
</dbReference>
<evidence type="ECO:0000256" key="2">
    <source>
        <dbReference type="ARBA" id="ARBA00022801"/>
    </source>
</evidence>
<organism evidence="5 6">
    <name type="scientific">Niastella caeni</name>
    <dbReference type="NCBI Taxonomy" id="2569763"/>
    <lineage>
        <taxon>Bacteria</taxon>
        <taxon>Pseudomonadati</taxon>
        <taxon>Bacteroidota</taxon>
        <taxon>Chitinophagia</taxon>
        <taxon>Chitinophagales</taxon>
        <taxon>Chitinophagaceae</taxon>
        <taxon>Niastella</taxon>
    </lineage>
</organism>
<sequence>MKKETIVAFDFDGTITHSDTFLAFLRFTHSATRLVSGFLLLLPTLVLYKLGVIPNYKAKERVFRWFYRGWHIDRFDGKCKEFTQHIEKLVRPTARDLITRYRNDGAKVVVVSASIENWLHYWCINNGIDTVIGTKIEIDQQGYITGRFASKNCYGPEKVNRLSALYPARESYILEAYGDSRGDKELILFADRGYMNKI</sequence>
<dbReference type="EMBL" id="STFF01000002">
    <property type="protein sequence ID" value="THU40350.1"/>
    <property type="molecule type" value="Genomic_DNA"/>
</dbReference>
<dbReference type="NCBIfam" id="TIGR01488">
    <property type="entry name" value="HAD-SF-IB"/>
    <property type="match status" value="1"/>
</dbReference>
<evidence type="ECO:0000256" key="3">
    <source>
        <dbReference type="ARBA" id="ARBA00022842"/>
    </source>
</evidence>
<dbReference type="NCBIfam" id="TIGR01490">
    <property type="entry name" value="HAD-SF-IB-hyp1"/>
    <property type="match status" value="1"/>
</dbReference>
<dbReference type="Gene3D" id="3.40.50.1000">
    <property type="entry name" value="HAD superfamily/HAD-like"/>
    <property type="match status" value="1"/>
</dbReference>
<dbReference type="OrthoDB" id="9794212at2"/>
<dbReference type="RefSeq" id="WP_136577103.1">
    <property type="nucleotide sequence ID" value="NZ_STFF01000002.1"/>
</dbReference>
<dbReference type="PANTHER" id="PTHR43344:SF13">
    <property type="entry name" value="PHOSPHATASE RV3661-RELATED"/>
    <property type="match status" value="1"/>
</dbReference>
<accession>A0A4S8HXI2</accession>
<dbReference type="SUPFAM" id="SSF56784">
    <property type="entry name" value="HAD-like"/>
    <property type="match status" value="1"/>
</dbReference>
<dbReference type="Proteomes" id="UP000306918">
    <property type="component" value="Unassembled WGS sequence"/>
</dbReference>
<dbReference type="InterPro" id="IPR036412">
    <property type="entry name" value="HAD-like_sf"/>
</dbReference>
<dbReference type="AlphaFoldDB" id="A0A4S8HXI2"/>
<dbReference type="InterPro" id="IPR006385">
    <property type="entry name" value="HAD_hydro_SerB1"/>
</dbReference>
<evidence type="ECO:0000256" key="4">
    <source>
        <dbReference type="SAM" id="Phobius"/>
    </source>
</evidence>
<dbReference type="GO" id="GO:0046872">
    <property type="term" value="F:metal ion binding"/>
    <property type="evidence" value="ECO:0007669"/>
    <property type="project" value="UniProtKB-KW"/>
</dbReference>
<dbReference type="InterPro" id="IPR050582">
    <property type="entry name" value="HAD-like_SerB"/>
</dbReference>
<keyword evidence="3" id="KW-0460">Magnesium</keyword>
<keyword evidence="4" id="KW-0812">Transmembrane</keyword>
<dbReference type="InterPro" id="IPR023214">
    <property type="entry name" value="HAD_sf"/>
</dbReference>
<dbReference type="GO" id="GO:0016787">
    <property type="term" value="F:hydrolase activity"/>
    <property type="evidence" value="ECO:0007669"/>
    <property type="project" value="UniProtKB-KW"/>
</dbReference>
<evidence type="ECO:0000313" key="5">
    <source>
        <dbReference type="EMBL" id="THU40350.1"/>
    </source>
</evidence>
<evidence type="ECO:0000313" key="6">
    <source>
        <dbReference type="Proteomes" id="UP000306918"/>
    </source>
</evidence>
<reference evidence="5 6" key="1">
    <citation type="submission" date="2019-04" db="EMBL/GenBank/DDBJ databases">
        <title>Niastella caeni sp. nov., isolated from activated sludge.</title>
        <authorList>
            <person name="Sheng M."/>
        </authorList>
    </citation>
    <scope>NUCLEOTIDE SEQUENCE [LARGE SCALE GENOMIC DNA]</scope>
    <source>
        <strain evidence="5 6">HX-2-15</strain>
    </source>
</reference>
<dbReference type="Pfam" id="PF12710">
    <property type="entry name" value="HAD"/>
    <property type="match status" value="1"/>
</dbReference>
<protein>
    <submittedName>
        <fullName evidence="5">HAD-IB family hydrolase</fullName>
    </submittedName>
</protein>
<proteinExistence type="predicted"/>
<gene>
    <name evidence="5" type="ORF">FAM09_10810</name>
</gene>
<keyword evidence="6" id="KW-1185">Reference proteome</keyword>
<keyword evidence="2 5" id="KW-0378">Hydrolase</keyword>
<evidence type="ECO:0000256" key="1">
    <source>
        <dbReference type="ARBA" id="ARBA00022723"/>
    </source>
</evidence>